<feature type="region of interest" description="Disordered" evidence="1">
    <location>
        <begin position="57"/>
        <end position="91"/>
    </location>
</feature>
<proteinExistence type="predicted"/>
<evidence type="ECO:0000256" key="1">
    <source>
        <dbReference type="SAM" id="MobiDB-lite"/>
    </source>
</evidence>
<feature type="compositionally biased region" description="Polar residues" evidence="1">
    <location>
        <begin position="68"/>
        <end position="77"/>
    </location>
</feature>
<sequence>MLNQRFIFTFLILILVSSCTISPPPPIMTDEKFESRINSQGQTEFIYGLSWRNTSRESLLGDRPEPTKQFSGKQQGNGREKGGKRDRLPEQHNLFNLQADNQTKLELEDKAAASLKKRLIKEQLCPNGYEINKVVWKTDNLRLLGYCL</sequence>
<protein>
    <recommendedName>
        <fullName evidence="5">Lipoprotein</fullName>
    </recommendedName>
</protein>
<organism evidence="3 4">
    <name type="scientific">Paraglaciecola algarum</name>
    <dbReference type="NCBI Taxonomy" id="3050085"/>
    <lineage>
        <taxon>Bacteria</taxon>
        <taxon>Pseudomonadati</taxon>
        <taxon>Pseudomonadota</taxon>
        <taxon>Gammaproteobacteria</taxon>
        <taxon>Alteromonadales</taxon>
        <taxon>Alteromonadaceae</taxon>
        <taxon>Paraglaciecola</taxon>
    </lineage>
</organism>
<accession>A0ABS9DA58</accession>
<comment type="caution">
    <text evidence="3">The sequence shown here is derived from an EMBL/GenBank/DDBJ whole genome shotgun (WGS) entry which is preliminary data.</text>
</comment>
<dbReference type="Proteomes" id="UP001521137">
    <property type="component" value="Unassembled WGS sequence"/>
</dbReference>
<gene>
    <name evidence="3" type="ORF">L0668_16975</name>
</gene>
<keyword evidence="4" id="KW-1185">Reference proteome</keyword>
<evidence type="ECO:0008006" key="5">
    <source>
        <dbReference type="Google" id="ProtNLM"/>
    </source>
</evidence>
<feature type="chain" id="PRO_5046427202" description="Lipoprotein" evidence="2">
    <location>
        <begin position="22"/>
        <end position="148"/>
    </location>
</feature>
<dbReference type="RefSeq" id="WP_235313914.1">
    <property type="nucleotide sequence ID" value="NZ_JAKGAS010000011.1"/>
</dbReference>
<reference evidence="3 4" key="1">
    <citation type="submission" date="2022-01" db="EMBL/GenBank/DDBJ databases">
        <title>Paraglaciecola sp. G1-23.</title>
        <authorList>
            <person name="Jin M.S."/>
            <person name="Han D.M."/>
            <person name="Kim H.M."/>
            <person name="Jeon C.O."/>
        </authorList>
    </citation>
    <scope>NUCLEOTIDE SEQUENCE [LARGE SCALE GENOMIC DNA]</scope>
    <source>
        <strain evidence="3 4">G1-23</strain>
    </source>
</reference>
<dbReference type="PROSITE" id="PS51257">
    <property type="entry name" value="PROKAR_LIPOPROTEIN"/>
    <property type="match status" value="1"/>
</dbReference>
<dbReference type="EMBL" id="JAKGAS010000011">
    <property type="protein sequence ID" value="MCF2949814.1"/>
    <property type="molecule type" value="Genomic_DNA"/>
</dbReference>
<evidence type="ECO:0000313" key="3">
    <source>
        <dbReference type="EMBL" id="MCF2949814.1"/>
    </source>
</evidence>
<evidence type="ECO:0000256" key="2">
    <source>
        <dbReference type="SAM" id="SignalP"/>
    </source>
</evidence>
<evidence type="ECO:0000313" key="4">
    <source>
        <dbReference type="Proteomes" id="UP001521137"/>
    </source>
</evidence>
<feature type="compositionally biased region" description="Basic and acidic residues" evidence="1">
    <location>
        <begin position="78"/>
        <end position="90"/>
    </location>
</feature>
<keyword evidence="2" id="KW-0732">Signal</keyword>
<feature type="signal peptide" evidence="2">
    <location>
        <begin position="1"/>
        <end position="21"/>
    </location>
</feature>
<name>A0ABS9DA58_9ALTE</name>